<dbReference type="GO" id="GO:0006384">
    <property type="term" value="P:transcription initiation at RNA polymerase III promoter"/>
    <property type="evidence" value="ECO:0007669"/>
    <property type="project" value="InterPro"/>
</dbReference>
<evidence type="ECO:0000259" key="7">
    <source>
        <dbReference type="SMART" id="SM00657"/>
    </source>
</evidence>
<dbReference type="InterPro" id="IPR005574">
    <property type="entry name" value="Rpb4/RPC9"/>
</dbReference>
<dbReference type="PANTHER" id="PTHR15561:SF0">
    <property type="entry name" value="DNA-DIRECTED RNA POLYMERASE III SUBUNIT RPC9"/>
    <property type="match status" value="1"/>
</dbReference>
<gene>
    <name evidence="8" type="ORF">TWF694_011897</name>
</gene>
<dbReference type="AlphaFoldDB" id="A0AAV9X6L1"/>
<name>A0AAV9X6L1_9PEZI</name>
<evidence type="ECO:0000256" key="4">
    <source>
        <dbReference type="ARBA" id="ARBA00022478"/>
    </source>
</evidence>
<dbReference type="PANTHER" id="PTHR15561">
    <property type="entry name" value="CALCITONIN GENE-RELATED PEPTIDE-RECEPTOR COMPONENT PROTEIN"/>
    <property type="match status" value="1"/>
</dbReference>
<dbReference type="Gene3D" id="1.20.1250.40">
    <property type="match status" value="1"/>
</dbReference>
<protein>
    <recommendedName>
        <fullName evidence="3">DNA-directed RNA polymerase III subunit RPC9</fullName>
    </recommendedName>
</protein>
<evidence type="ECO:0000313" key="9">
    <source>
        <dbReference type="Proteomes" id="UP001365542"/>
    </source>
</evidence>
<organism evidence="8 9">
    <name type="scientific">Orbilia ellipsospora</name>
    <dbReference type="NCBI Taxonomy" id="2528407"/>
    <lineage>
        <taxon>Eukaryota</taxon>
        <taxon>Fungi</taxon>
        <taxon>Dikarya</taxon>
        <taxon>Ascomycota</taxon>
        <taxon>Pezizomycotina</taxon>
        <taxon>Orbiliomycetes</taxon>
        <taxon>Orbiliales</taxon>
        <taxon>Orbiliaceae</taxon>
        <taxon>Orbilia</taxon>
    </lineage>
</organism>
<feature type="domain" description="RNA polymerase Rpb4/RPC9 core" evidence="7">
    <location>
        <begin position="1"/>
        <end position="130"/>
    </location>
</feature>
<reference evidence="8 9" key="1">
    <citation type="submission" date="2019-10" db="EMBL/GenBank/DDBJ databases">
        <authorList>
            <person name="Palmer J.M."/>
        </authorList>
    </citation>
    <scope>NUCLEOTIDE SEQUENCE [LARGE SCALE GENOMIC DNA]</scope>
    <source>
        <strain evidence="8 9">TWF694</strain>
    </source>
</reference>
<comment type="subcellular location">
    <subcellularLocation>
        <location evidence="1">Nucleus</location>
    </subcellularLocation>
</comment>
<dbReference type="Proteomes" id="UP001365542">
    <property type="component" value="Unassembled WGS sequence"/>
</dbReference>
<dbReference type="SMART" id="SM00657">
    <property type="entry name" value="RPOL4c"/>
    <property type="match status" value="1"/>
</dbReference>
<evidence type="ECO:0000256" key="6">
    <source>
        <dbReference type="ARBA" id="ARBA00023242"/>
    </source>
</evidence>
<comment type="similarity">
    <text evidence="2">Belongs to the eukaryotic RPC9 RNA polymerase subunit family.</text>
</comment>
<dbReference type="GO" id="GO:0005666">
    <property type="term" value="C:RNA polymerase III complex"/>
    <property type="evidence" value="ECO:0007669"/>
    <property type="project" value="InterPro"/>
</dbReference>
<keyword evidence="6" id="KW-0539">Nucleus</keyword>
<proteinExistence type="inferred from homology"/>
<evidence type="ECO:0000313" key="8">
    <source>
        <dbReference type="EMBL" id="KAK6537729.1"/>
    </source>
</evidence>
<evidence type="ECO:0000256" key="2">
    <source>
        <dbReference type="ARBA" id="ARBA00006898"/>
    </source>
</evidence>
<sequence length="138" mass="15729">MKVLEPCEALLSNYEVLEHVQDVKRRYREEITEKGRAVAMKPGNLETVMKELIDYLTSTAAASQTSETSSHLVESLTRFNFEKIEVLMILNHLPKNETELDVLIEELESRLAEKEIAEILEAIHTVLETKTNFEVSGP</sequence>
<keyword evidence="9" id="KW-1185">Reference proteome</keyword>
<dbReference type="GO" id="GO:0000166">
    <property type="term" value="F:nucleotide binding"/>
    <property type="evidence" value="ECO:0007669"/>
    <property type="project" value="InterPro"/>
</dbReference>
<keyword evidence="5" id="KW-0804">Transcription</keyword>
<dbReference type="SUPFAM" id="SSF47819">
    <property type="entry name" value="HRDC-like"/>
    <property type="match status" value="1"/>
</dbReference>
<dbReference type="InterPro" id="IPR038846">
    <property type="entry name" value="RPC9"/>
</dbReference>
<accession>A0AAV9X6L1</accession>
<evidence type="ECO:0000256" key="1">
    <source>
        <dbReference type="ARBA" id="ARBA00004123"/>
    </source>
</evidence>
<keyword evidence="4" id="KW-0240">DNA-directed RNA polymerase</keyword>
<evidence type="ECO:0000256" key="3">
    <source>
        <dbReference type="ARBA" id="ARBA00016672"/>
    </source>
</evidence>
<comment type="caution">
    <text evidence="8">The sequence shown here is derived from an EMBL/GenBank/DDBJ whole genome shotgun (WGS) entry which is preliminary data.</text>
</comment>
<dbReference type="InterPro" id="IPR038324">
    <property type="entry name" value="Rpb4/RPC9_sf"/>
</dbReference>
<dbReference type="Pfam" id="PF03874">
    <property type="entry name" value="RNA_pol_Rpb4"/>
    <property type="match status" value="1"/>
</dbReference>
<dbReference type="EMBL" id="JAVHJO010000009">
    <property type="protein sequence ID" value="KAK6537729.1"/>
    <property type="molecule type" value="Genomic_DNA"/>
</dbReference>
<dbReference type="InterPro" id="IPR006590">
    <property type="entry name" value="RNA_pol_Rpb4/RPC9_core"/>
</dbReference>
<dbReference type="InterPro" id="IPR010997">
    <property type="entry name" value="HRDC-like_sf"/>
</dbReference>
<evidence type="ECO:0000256" key="5">
    <source>
        <dbReference type="ARBA" id="ARBA00023163"/>
    </source>
</evidence>